<keyword evidence="2" id="KW-1185">Reference proteome</keyword>
<sequence length="46" mass="5433">MNDVRVQLGEEKFERFLGYARDRIGDARTVETTYLTRAWAARRRSA</sequence>
<dbReference type="RefSeq" id="WP_311039538.1">
    <property type="nucleotide sequence ID" value="NZ_CP117522.1"/>
</dbReference>
<organism evidence="1 2">
    <name type="scientific">Streptomyces luomodiensis</name>
    <dbReference type="NCBI Taxonomy" id="3026192"/>
    <lineage>
        <taxon>Bacteria</taxon>
        <taxon>Bacillati</taxon>
        <taxon>Actinomycetota</taxon>
        <taxon>Actinomycetes</taxon>
        <taxon>Kitasatosporales</taxon>
        <taxon>Streptomycetaceae</taxon>
        <taxon>Streptomyces</taxon>
    </lineage>
</organism>
<reference evidence="1 2" key="1">
    <citation type="submission" date="2023-02" db="EMBL/GenBank/DDBJ databases">
        <title>Streptomyces sp. SCA4-21 with antifungal activity against Fusarium oxysporum f. sp. cubense, Streptomyces sp. SCA2-17 with antifungal activity against Fusarium oxysporum f. sp. cubense.</title>
        <authorList>
            <person name="Qi D."/>
        </authorList>
    </citation>
    <scope>NUCLEOTIDE SEQUENCE [LARGE SCALE GENOMIC DNA]</scope>
    <source>
        <strain evidence="1 2">SCA4-21</strain>
    </source>
</reference>
<name>A0ABY9VGX7_9ACTN</name>
<proteinExistence type="predicted"/>
<evidence type="ECO:0000313" key="2">
    <source>
        <dbReference type="Proteomes" id="UP001305606"/>
    </source>
</evidence>
<dbReference type="EMBL" id="CP117522">
    <property type="protein sequence ID" value="WNF01215.1"/>
    <property type="molecule type" value="Genomic_DNA"/>
</dbReference>
<accession>A0ABY9VGX7</accession>
<gene>
    <name evidence="1" type="ORF">PS467_40665</name>
</gene>
<dbReference type="Proteomes" id="UP001305606">
    <property type="component" value="Chromosome"/>
</dbReference>
<evidence type="ECO:0000313" key="1">
    <source>
        <dbReference type="EMBL" id="WNF01215.1"/>
    </source>
</evidence>
<protein>
    <submittedName>
        <fullName evidence="1">Uncharacterized protein</fullName>
    </submittedName>
</protein>